<dbReference type="AlphaFoldDB" id="A0A9K3CXU8"/>
<comment type="similarity">
    <text evidence="1">Belongs to the IST1 family.</text>
</comment>
<comment type="caution">
    <text evidence="2">The sequence shown here is derived from an EMBL/GenBank/DDBJ whole genome shotgun (WGS) entry which is preliminary data.</text>
</comment>
<reference evidence="2 3" key="1">
    <citation type="journal article" date="2018" name="PLoS ONE">
        <title>The draft genome of Kipferlia bialata reveals reductive genome evolution in fornicate parasites.</title>
        <authorList>
            <person name="Tanifuji G."/>
            <person name="Takabayashi S."/>
            <person name="Kume K."/>
            <person name="Takagi M."/>
            <person name="Nakayama T."/>
            <person name="Kamikawa R."/>
            <person name="Inagaki Y."/>
            <person name="Hashimoto T."/>
        </authorList>
    </citation>
    <scope>NUCLEOTIDE SEQUENCE [LARGE SCALE GENOMIC DNA]</scope>
    <source>
        <strain evidence="2">NY0173</strain>
    </source>
</reference>
<name>A0A9K3CXU8_9EUKA</name>
<proteinExistence type="inferred from homology"/>
<evidence type="ECO:0000313" key="2">
    <source>
        <dbReference type="EMBL" id="GIQ85201.1"/>
    </source>
</evidence>
<dbReference type="Gene3D" id="1.20.1260.60">
    <property type="entry name" value="Vacuolar protein sorting-associated protein Ist1"/>
    <property type="match status" value="1"/>
</dbReference>
<organism evidence="2 3">
    <name type="scientific">Kipferlia bialata</name>
    <dbReference type="NCBI Taxonomy" id="797122"/>
    <lineage>
        <taxon>Eukaryota</taxon>
        <taxon>Metamonada</taxon>
        <taxon>Carpediemonas-like organisms</taxon>
        <taxon>Kipferlia</taxon>
    </lineage>
</organism>
<accession>A0A9K3CXU8</accession>
<feature type="non-terminal residue" evidence="2">
    <location>
        <position position="102"/>
    </location>
</feature>
<dbReference type="Proteomes" id="UP000265618">
    <property type="component" value="Unassembled WGS sequence"/>
</dbReference>
<dbReference type="EMBL" id="BDIP01001820">
    <property type="protein sequence ID" value="GIQ85201.1"/>
    <property type="molecule type" value="Genomic_DNA"/>
</dbReference>
<sequence length="102" mass="11637">MGLFSKSKPKYDPHALKYLVKSSLVRINTSKATRLNTVVTLKAELARHLQAKQLERAKIKAEAIFREQRFVEAYELLEIFLQRVQGSMHVMAESPAVPEALK</sequence>
<evidence type="ECO:0000313" key="3">
    <source>
        <dbReference type="Proteomes" id="UP000265618"/>
    </source>
</evidence>
<dbReference type="GO" id="GO:0015031">
    <property type="term" value="P:protein transport"/>
    <property type="evidence" value="ECO:0007669"/>
    <property type="project" value="InterPro"/>
</dbReference>
<gene>
    <name evidence="2" type="ORF">KIPB_006836</name>
</gene>
<keyword evidence="3" id="KW-1185">Reference proteome</keyword>
<dbReference type="InterPro" id="IPR005061">
    <property type="entry name" value="Ist1"/>
</dbReference>
<evidence type="ECO:0000256" key="1">
    <source>
        <dbReference type="ARBA" id="ARBA00005536"/>
    </source>
</evidence>
<dbReference type="Pfam" id="PF03398">
    <property type="entry name" value="Ist1"/>
    <property type="match status" value="1"/>
</dbReference>
<dbReference type="InterPro" id="IPR042277">
    <property type="entry name" value="IST1-like"/>
</dbReference>
<dbReference type="OrthoDB" id="29853at2759"/>
<protein>
    <submittedName>
        <fullName evidence="2">Uncharacterized protein</fullName>
    </submittedName>
</protein>